<evidence type="ECO:0000313" key="2">
    <source>
        <dbReference type="EMBL" id="CAF3948291.1"/>
    </source>
</evidence>
<proteinExistence type="predicted"/>
<dbReference type="Proteomes" id="UP000677228">
    <property type="component" value="Unassembled WGS sequence"/>
</dbReference>
<dbReference type="Proteomes" id="UP000682733">
    <property type="component" value="Unassembled WGS sequence"/>
</dbReference>
<comment type="caution">
    <text evidence="1">The sequence shown here is derived from an EMBL/GenBank/DDBJ whole genome shotgun (WGS) entry which is preliminary data.</text>
</comment>
<protein>
    <submittedName>
        <fullName evidence="1">Uncharacterized protein</fullName>
    </submittedName>
</protein>
<dbReference type="EMBL" id="CAJOBA010029008">
    <property type="protein sequence ID" value="CAF3948291.1"/>
    <property type="molecule type" value="Genomic_DNA"/>
</dbReference>
<accession>A0A8S2EHH9</accession>
<gene>
    <name evidence="1" type="ORF">OVA965_LOCUS21387</name>
    <name evidence="2" type="ORF">TMI583_LOCUS22021</name>
</gene>
<dbReference type="AlphaFoldDB" id="A0A8S2EHH9"/>
<evidence type="ECO:0000313" key="1">
    <source>
        <dbReference type="EMBL" id="CAF1146521.1"/>
    </source>
</evidence>
<feature type="non-terminal residue" evidence="1">
    <location>
        <position position="1"/>
    </location>
</feature>
<organism evidence="1 3">
    <name type="scientific">Didymodactylos carnosus</name>
    <dbReference type="NCBI Taxonomy" id="1234261"/>
    <lineage>
        <taxon>Eukaryota</taxon>
        <taxon>Metazoa</taxon>
        <taxon>Spiralia</taxon>
        <taxon>Gnathifera</taxon>
        <taxon>Rotifera</taxon>
        <taxon>Eurotatoria</taxon>
        <taxon>Bdelloidea</taxon>
        <taxon>Philodinida</taxon>
        <taxon>Philodinidae</taxon>
        <taxon>Didymodactylos</taxon>
    </lineage>
</organism>
<name>A0A8S2EHH9_9BILA</name>
<evidence type="ECO:0000313" key="3">
    <source>
        <dbReference type="Proteomes" id="UP000677228"/>
    </source>
</evidence>
<dbReference type="EMBL" id="CAJNOK010011704">
    <property type="protein sequence ID" value="CAF1146521.1"/>
    <property type="molecule type" value="Genomic_DNA"/>
</dbReference>
<sequence length="183" mass="20720">EKDNQSKTATSMLSDDSENKYDNDVTIITYTNYTVSLVHLANANDSLSHEMDFIVKAMEIAPCLICVAQALTCSAVVTEAISRYYAFEAGETKDFDWKLINLIDKALEDLFFFKEPKNDEGLNVTYINLDVCERSIMLHGGLTILALTLKHNTTKLKDEIKAPWYKNRIVRIKAGLLQNFDVL</sequence>
<reference evidence="1" key="1">
    <citation type="submission" date="2021-02" db="EMBL/GenBank/DDBJ databases">
        <authorList>
            <person name="Nowell W R."/>
        </authorList>
    </citation>
    <scope>NUCLEOTIDE SEQUENCE</scope>
</reference>